<evidence type="ECO:0000256" key="4">
    <source>
        <dbReference type="ARBA" id="ARBA00022679"/>
    </source>
</evidence>
<name>A0A8K0VXB8_9PLEO</name>
<evidence type="ECO:0000256" key="10">
    <source>
        <dbReference type="ARBA" id="ARBA00047899"/>
    </source>
</evidence>
<dbReference type="GO" id="GO:0005829">
    <property type="term" value="C:cytosol"/>
    <property type="evidence" value="ECO:0007669"/>
    <property type="project" value="TreeGrafter"/>
</dbReference>
<dbReference type="Pfam" id="PF00069">
    <property type="entry name" value="Pkinase"/>
    <property type="match status" value="1"/>
</dbReference>
<evidence type="ECO:0000256" key="3">
    <source>
        <dbReference type="ARBA" id="ARBA00022527"/>
    </source>
</evidence>
<dbReference type="EC" id="2.7.11.1" evidence="2"/>
<sequence>MQQVDHQHCVKFIGSYTDVDHVNILSSPVADMDLAVFLDQDLGIEAKKILYRGIGCLCNAINYLHQNNIRHEDLKPQNVLIHGDNILLTDFGFSLDFSDDCVSTTTGRPSAWTIRYSAPEVLNFAPRNRATDIFSLGCVLVEMISGLHGQSLATVKAFWKHTGNGQSSFAHN</sequence>
<comment type="subcellular location">
    <subcellularLocation>
        <location evidence="1">Preautophagosomal structure membrane</location>
        <topology evidence="1">Peripheral membrane protein</topology>
    </subcellularLocation>
</comment>
<dbReference type="PROSITE" id="PS00108">
    <property type="entry name" value="PROTEIN_KINASE_ST"/>
    <property type="match status" value="1"/>
</dbReference>
<dbReference type="PANTHER" id="PTHR24348">
    <property type="entry name" value="SERINE/THREONINE-PROTEIN KINASE UNC-51-RELATED"/>
    <property type="match status" value="1"/>
</dbReference>
<accession>A0A8K0VXB8</accession>
<keyword evidence="8" id="KW-0072">Autophagy</keyword>
<dbReference type="GO" id="GO:0042594">
    <property type="term" value="P:response to starvation"/>
    <property type="evidence" value="ECO:0007669"/>
    <property type="project" value="TreeGrafter"/>
</dbReference>
<dbReference type="GO" id="GO:0010506">
    <property type="term" value="P:regulation of autophagy"/>
    <property type="evidence" value="ECO:0007669"/>
    <property type="project" value="InterPro"/>
</dbReference>
<dbReference type="GO" id="GO:0000045">
    <property type="term" value="P:autophagosome assembly"/>
    <property type="evidence" value="ECO:0007669"/>
    <property type="project" value="TreeGrafter"/>
</dbReference>
<dbReference type="CDD" id="cd00180">
    <property type="entry name" value="PKc"/>
    <property type="match status" value="1"/>
</dbReference>
<comment type="caution">
    <text evidence="13">The sequence shown here is derived from an EMBL/GenBank/DDBJ whole genome shotgun (WGS) entry which is preliminary data.</text>
</comment>
<dbReference type="InterPro" id="IPR008271">
    <property type="entry name" value="Ser/Thr_kinase_AS"/>
</dbReference>
<dbReference type="Gene3D" id="1.10.510.10">
    <property type="entry name" value="Transferase(Phosphotransferase) domain 1"/>
    <property type="match status" value="1"/>
</dbReference>
<dbReference type="SUPFAM" id="SSF56112">
    <property type="entry name" value="Protein kinase-like (PK-like)"/>
    <property type="match status" value="1"/>
</dbReference>
<dbReference type="PANTHER" id="PTHR24348:SF22">
    <property type="entry name" value="NON-SPECIFIC SERINE_THREONINE PROTEIN KINASE"/>
    <property type="match status" value="1"/>
</dbReference>
<comment type="catalytic activity">
    <reaction evidence="10">
        <text>L-threonyl-[protein] + ATP = O-phospho-L-threonyl-[protein] + ADP + H(+)</text>
        <dbReference type="Rhea" id="RHEA:46608"/>
        <dbReference type="Rhea" id="RHEA-COMP:11060"/>
        <dbReference type="Rhea" id="RHEA-COMP:11605"/>
        <dbReference type="ChEBI" id="CHEBI:15378"/>
        <dbReference type="ChEBI" id="CHEBI:30013"/>
        <dbReference type="ChEBI" id="CHEBI:30616"/>
        <dbReference type="ChEBI" id="CHEBI:61977"/>
        <dbReference type="ChEBI" id="CHEBI:456216"/>
        <dbReference type="EC" id="2.7.11.1"/>
    </reaction>
</comment>
<keyword evidence="7" id="KW-0067">ATP-binding</keyword>
<dbReference type="GO" id="GO:0034727">
    <property type="term" value="P:piecemeal microautophagy of the nucleus"/>
    <property type="evidence" value="ECO:0007669"/>
    <property type="project" value="TreeGrafter"/>
</dbReference>
<dbReference type="GO" id="GO:0005776">
    <property type="term" value="C:autophagosome"/>
    <property type="evidence" value="ECO:0007669"/>
    <property type="project" value="TreeGrafter"/>
</dbReference>
<dbReference type="PROSITE" id="PS50011">
    <property type="entry name" value="PROTEIN_KINASE_DOM"/>
    <property type="match status" value="1"/>
</dbReference>
<dbReference type="AlphaFoldDB" id="A0A8K0VXB8"/>
<gene>
    <name evidence="13" type="ORF">FB567DRAFT_446304</name>
</gene>
<feature type="domain" description="Protein kinase" evidence="12">
    <location>
        <begin position="1"/>
        <end position="172"/>
    </location>
</feature>
<keyword evidence="4" id="KW-0808">Transferase</keyword>
<dbReference type="GO" id="GO:0061709">
    <property type="term" value="P:reticulophagy"/>
    <property type="evidence" value="ECO:0007669"/>
    <property type="project" value="TreeGrafter"/>
</dbReference>
<dbReference type="Proteomes" id="UP000813461">
    <property type="component" value="Unassembled WGS sequence"/>
</dbReference>
<evidence type="ECO:0000313" key="13">
    <source>
        <dbReference type="EMBL" id="KAH7083945.1"/>
    </source>
</evidence>
<feature type="non-terminal residue" evidence="13">
    <location>
        <position position="172"/>
    </location>
</feature>
<dbReference type="OrthoDB" id="4062651at2759"/>
<organism evidence="13 14">
    <name type="scientific">Paraphoma chrysanthemicola</name>
    <dbReference type="NCBI Taxonomy" id="798071"/>
    <lineage>
        <taxon>Eukaryota</taxon>
        <taxon>Fungi</taxon>
        <taxon>Dikarya</taxon>
        <taxon>Ascomycota</taxon>
        <taxon>Pezizomycotina</taxon>
        <taxon>Dothideomycetes</taxon>
        <taxon>Pleosporomycetidae</taxon>
        <taxon>Pleosporales</taxon>
        <taxon>Pleosporineae</taxon>
        <taxon>Phaeosphaeriaceae</taxon>
        <taxon>Paraphoma</taxon>
    </lineage>
</organism>
<dbReference type="GO" id="GO:0005524">
    <property type="term" value="F:ATP binding"/>
    <property type="evidence" value="ECO:0007669"/>
    <property type="project" value="UniProtKB-KW"/>
</dbReference>
<dbReference type="GO" id="GO:0000422">
    <property type="term" value="P:autophagy of mitochondrion"/>
    <property type="evidence" value="ECO:0007669"/>
    <property type="project" value="TreeGrafter"/>
</dbReference>
<evidence type="ECO:0000256" key="7">
    <source>
        <dbReference type="ARBA" id="ARBA00022840"/>
    </source>
</evidence>
<protein>
    <recommendedName>
        <fullName evidence="2">non-specific serine/threonine protein kinase</fullName>
        <ecNumber evidence="2">2.7.11.1</ecNumber>
    </recommendedName>
    <alternativeName>
        <fullName evidence="9">Autophagy-related protein 1</fullName>
    </alternativeName>
</protein>
<evidence type="ECO:0000256" key="5">
    <source>
        <dbReference type="ARBA" id="ARBA00022741"/>
    </source>
</evidence>
<keyword evidence="5" id="KW-0547">Nucleotide-binding</keyword>
<dbReference type="GO" id="GO:0034045">
    <property type="term" value="C:phagophore assembly site membrane"/>
    <property type="evidence" value="ECO:0007669"/>
    <property type="project" value="UniProtKB-SubCell"/>
</dbReference>
<evidence type="ECO:0000256" key="2">
    <source>
        <dbReference type="ARBA" id="ARBA00012513"/>
    </source>
</evidence>
<evidence type="ECO:0000259" key="12">
    <source>
        <dbReference type="PROSITE" id="PS50011"/>
    </source>
</evidence>
<proteinExistence type="predicted"/>
<evidence type="ECO:0000256" key="1">
    <source>
        <dbReference type="ARBA" id="ARBA00004623"/>
    </source>
</evidence>
<keyword evidence="6 13" id="KW-0418">Kinase</keyword>
<reference evidence="13" key="1">
    <citation type="journal article" date="2021" name="Nat. Commun.">
        <title>Genetic determinants of endophytism in the Arabidopsis root mycobiome.</title>
        <authorList>
            <person name="Mesny F."/>
            <person name="Miyauchi S."/>
            <person name="Thiergart T."/>
            <person name="Pickel B."/>
            <person name="Atanasova L."/>
            <person name="Karlsson M."/>
            <person name="Huettel B."/>
            <person name="Barry K.W."/>
            <person name="Haridas S."/>
            <person name="Chen C."/>
            <person name="Bauer D."/>
            <person name="Andreopoulos W."/>
            <person name="Pangilinan J."/>
            <person name="LaButti K."/>
            <person name="Riley R."/>
            <person name="Lipzen A."/>
            <person name="Clum A."/>
            <person name="Drula E."/>
            <person name="Henrissat B."/>
            <person name="Kohler A."/>
            <person name="Grigoriev I.V."/>
            <person name="Martin F.M."/>
            <person name="Hacquard S."/>
        </authorList>
    </citation>
    <scope>NUCLEOTIDE SEQUENCE</scope>
    <source>
        <strain evidence="13">MPI-SDFR-AT-0120</strain>
    </source>
</reference>
<comment type="catalytic activity">
    <reaction evidence="11">
        <text>L-seryl-[protein] + ATP = O-phospho-L-seryl-[protein] + ADP + H(+)</text>
        <dbReference type="Rhea" id="RHEA:17989"/>
        <dbReference type="Rhea" id="RHEA-COMP:9863"/>
        <dbReference type="Rhea" id="RHEA-COMP:11604"/>
        <dbReference type="ChEBI" id="CHEBI:15378"/>
        <dbReference type="ChEBI" id="CHEBI:29999"/>
        <dbReference type="ChEBI" id="CHEBI:30616"/>
        <dbReference type="ChEBI" id="CHEBI:83421"/>
        <dbReference type="ChEBI" id="CHEBI:456216"/>
        <dbReference type="EC" id="2.7.11.1"/>
    </reaction>
</comment>
<dbReference type="GO" id="GO:0004674">
    <property type="term" value="F:protein serine/threonine kinase activity"/>
    <property type="evidence" value="ECO:0007669"/>
    <property type="project" value="UniProtKB-KW"/>
</dbReference>
<evidence type="ECO:0000256" key="6">
    <source>
        <dbReference type="ARBA" id="ARBA00022777"/>
    </source>
</evidence>
<dbReference type="EMBL" id="JAGMVJ010000013">
    <property type="protein sequence ID" value="KAH7083945.1"/>
    <property type="molecule type" value="Genomic_DNA"/>
</dbReference>
<evidence type="ECO:0000256" key="8">
    <source>
        <dbReference type="ARBA" id="ARBA00023006"/>
    </source>
</evidence>
<dbReference type="SMART" id="SM00220">
    <property type="entry name" value="S_TKc"/>
    <property type="match status" value="1"/>
</dbReference>
<evidence type="ECO:0000313" key="14">
    <source>
        <dbReference type="Proteomes" id="UP000813461"/>
    </source>
</evidence>
<dbReference type="InterPro" id="IPR045269">
    <property type="entry name" value="Atg1-like"/>
</dbReference>
<dbReference type="InterPro" id="IPR000719">
    <property type="entry name" value="Prot_kinase_dom"/>
</dbReference>
<keyword evidence="3" id="KW-0723">Serine/threonine-protein kinase</keyword>
<dbReference type="InterPro" id="IPR011009">
    <property type="entry name" value="Kinase-like_dom_sf"/>
</dbReference>
<evidence type="ECO:0000256" key="11">
    <source>
        <dbReference type="ARBA" id="ARBA00048679"/>
    </source>
</evidence>
<keyword evidence="14" id="KW-1185">Reference proteome</keyword>
<evidence type="ECO:0000256" key="9">
    <source>
        <dbReference type="ARBA" id="ARBA00030237"/>
    </source>
</evidence>